<evidence type="ECO:0000256" key="4">
    <source>
        <dbReference type="ARBA" id="ARBA00023157"/>
    </source>
</evidence>
<dbReference type="InterPro" id="IPR000177">
    <property type="entry name" value="Apple"/>
</dbReference>
<dbReference type="InterPro" id="IPR047565">
    <property type="entry name" value="Alpha-macroglob_thiol-ester_cl"/>
</dbReference>
<dbReference type="Proteomes" id="UP000655037">
    <property type="component" value="Unassembled WGS sequence"/>
</dbReference>
<dbReference type="PANTHER" id="PTHR40094:SF1">
    <property type="entry name" value="UBIQUITIN DOMAIN-CONTAINING PROTEIN"/>
    <property type="match status" value="1"/>
</dbReference>
<protein>
    <submittedName>
        <fullName evidence="8">Alpha-2-macroglobulin family protein</fullName>
    </submittedName>
</protein>
<evidence type="ECO:0000256" key="1">
    <source>
        <dbReference type="ARBA" id="ARBA00010556"/>
    </source>
</evidence>
<feature type="chain" id="PRO_5041992884" evidence="6">
    <location>
        <begin position="29"/>
        <end position="1853"/>
    </location>
</feature>
<evidence type="ECO:0000256" key="5">
    <source>
        <dbReference type="SAM" id="MobiDB-lite"/>
    </source>
</evidence>
<dbReference type="SUPFAM" id="SSF57414">
    <property type="entry name" value="Hairpin loop containing domain-like"/>
    <property type="match status" value="1"/>
</dbReference>
<name>A0AAE2UQ29_AGRVI</name>
<dbReference type="CDD" id="cd02891">
    <property type="entry name" value="A2M_like"/>
    <property type="match status" value="1"/>
</dbReference>
<keyword evidence="2 6" id="KW-0732">Signal</keyword>
<dbReference type="Gene3D" id="1.50.10.20">
    <property type="match status" value="1"/>
</dbReference>
<feature type="compositionally biased region" description="Low complexity" evidence="5">
    <location>
        <begin position="1299"/>
        <end position="1316"/>
    </location>
</feature>
<dbReference type="Pfam" id="PF01835">
    <property type="entry name" value="MG2"/>
    <property type="match status" value="1"/>
</dbReference>
<dbReference type="Pfam" id="PF00207">
    <property type="entry name" value="A2M"/>
    <property type="match status" value="1"/>
</dbReference>
<organism evidence="8 9">
    <name type="scientific">Agrobacterium vitis</name>
    <name type="common">Rhizobium vitis</name>
    <dbReference type="NCBI Taxonomy" id="373"/>
    <lineage>
        <taxon>Bacteria</taxon>
        <taxon>Pseudomonadati</taxon>
        <taxon>Pseudomonadota</taxon>
        <taxon>Alphaproteobacteria</taxon>
        <taxon>Hyphomicrobiales</taxon>
        <taxon>Rhizobiaceae</taxon>
        <taxon>Rhizobium/Agrobacterium group</taxon>
        <taxon>Agrobacterium</taxon>
    </lineage>
</organism>
<keyword evidence="4" id="KW-1015">Disulfide bond</keyword>
<evidence type="ECO:0000256" key="6">
    <source>
        <dbReference type="SAM" id="SignalP"/>
    </source>
</evidence>
<evidence type="ECO:0000256" key="2">
    <source>
        <dbReference type="ARBA" id="ARBA00022729"/>
    </source>
</evidence>
<dbReference type="SMART" id="SM01419">
    <property type="entry name" value="Thiol-ester_cl"/>
    <property type="match status" value="1"/>
</dbReference>
<feature type="signal peptide" evidence="6">
    <location>
        <begin position="1"/>
        <end position="28"/>
    </location>
</feature>
<dbReference type="GO" id="GO:0004866">
    <property type="term" value="F:endopeptidase inhibitor activity"/>
    <property type="evidence" value="ECO:0007669"/>
    <property type="project" value="InterPro"/>
</dbReference>
<feature type="region of interest" description="Disordered" evidence="5">
    <location>
        <begin position="1295"/>
        <end position="1317"/>
    </location>
</feature>
<dbReference type="Gene3D" id="3.50.4.10">
    <property type="entry name" value="Hepatocyte Growth Factor"/>
    <property type="match status" value="1"/>
</dbReference>
<dbReference type="Pfam" id="PF11974">
    <property type="entry name" value="bMG3"/>
    <property type="match status" value="1"/>
</dbReference>
<dbReference type="RefSeq" id="WP_194416441.1">
    <property type="nucleotide sequence ID" value="NZ_JACXXJ020000005.1"/>
</dbReference>
<dbReference type="Pfam" id="PF07703">
    <property type="entry name" value="A2M_BRD"/>
    <property type="match status" value="1"/>
</dbReference>
<dbReference type="InterPro" id="IPR041203">
    <property type="entry name" value="Bact_A2M_MG5"/>
</dbReference>
<dbReference type="InterPro" id="IPR041246">
    <property type="entry name" value="Bact_MG10"/>
</dbReference>
<dbReference type="InterPro" id="IPR001599">
    <property type="entry name" value="Macroglobln_a2"/>
</dbReference>
<dbReference type="InterPro" id="IPR008930">
    <property type="entry name" value="Terpenoid_cyclase/PrenylTrfase"/>
</dbReference>
<gene>
    <name evidence="8" type="ORF">IEI95_011390</name>
</gene>
<evidence type="ECO:0000256" key="3">
    <source>
        <dbReference type="ARBA" id="ARBA00022737"/>
    </source>
</evidence>
<comment type="caution">
    <text evidence="8">The sequence shown here is derived from an EMBL/GenBank/DDBJ whole genome shotgun (WGS) entry which is preliminary data.</text>
</comment>
<dbReference type="PIRSF" id="PIRSF038980">
    <property type="entry name" value="A2M_bac"/>
    <property type="match status" value="1"/>
</dbReference>
<evidence type="ECO:0000313" key="8">
    <source>
        <dbReference type="EMBL" id="MBF2714812.1"/>
    </source>
</evidence>
<evidence type="ECO:0000259" key="7">
    <source>
        <dbReference type="PROSITE" id="PS50948"/>
    </source>
</evidence>
<dbReference type="CDD" id="cd01100">
    <property type="entry name" value="APPLE_Factor_XI_like"/>
    <property type="match status" value="1"/>
</dbReference>
<feature type="domain" description="Apple" evidence="7">
    <location>
        <begin position="29"/>
        <end position="97"/>
    </location>
</feature>
<dbReference type="InterPro" id="IPR051802">
    <property type="entry name" value="YfhM-like"/>
</dbReference>
<dbReference type="InterPro" id="IPR003609">
    <property type="entry name" value="Pan_app"/>
</dbReference>
<dbReference type="SUPFAM" id="SSF48239">
    <property type="entry name" value="Terpenoid cyclases/Protein prenyltransferases"/>
    <property type="match status" value="1"/>
</dbReference>
<dbReference type="Gene3D" id="2.60.40.1930">
    <property type="match status" value="1"/>
</dbReference>
<dbReference type="InterPro" id="IPR011625">
    <property type="entry name" value="A2M_N_BRD"/>
</dbReference>
<dbReference type="PROSITE" id="PS50948">
    <property type="entry name" value="PAN"/>
    <property type="match status" value="1"/>
</dbReference>
<accession>A0AAE2UQ29</accession>
<dbReference type="GO" id="GO:0006508">
    <property type="term" value="P:proteolysis"/>
    <property type="evidence" value="ECO:0007669"/>
    <property type="project" value="InterPro"/>
</dbReference>
<dbReference type="Pfam" id="PF00024">
    <property type="entry name" value="PAN_1"/>
    <property type="match status" value="1"/>
</dbReference>
<dbReference type="InterPro" id="IPR041462">
    <property type="entry name" value="Bact_A2M_MG6"/>
</dbReference>
<sequence length="1853" mass="197436">MGLQRILAGTALALLSFMLPASLQTAMAAEANRSIALTQDGDYSGFDLRTAQNVTLDQCQASCIDDKSCRAFTYNIKARWCFLKSDFNQVSPFAGAVAGKIVTSATEPDIGAPAKLGFISDGLRTQANAFKARLAQTAEQPELGLNGLIGRAHASLTAGKGTDALAGFLAAAQLSPEDASLWISAARAANTIKDDRATANQGLYAALLGYDLTRSAKERADALAVLAKALEKNENFRAALNAYKASLELIADKSVRAAYLALKATKGFRITGNSVDADAASPRACVQFSDPLINRGTDYTAFVTVNGKPPKVLEAKDSQLCVEGLDYGQRYTIGLREGLPSSVDEPLAAKTDIDVYIRDRSPTVRFTGDHFVLPSAARRGIPLVSVNTDKANLKLYRIGERAIAPLMSNSQFLSQLSGYGADRIEKDNGELVWQGSIDIESSLNREVTTSFPVDEALPERKPGIYVLTASPNAGKSDEWEDRATQWFLVSDIGLSTFAGTDGLNVFARSLNSAKPIAGVELKLLARNNEILGTATTDDQGRATFSAGLMRSGAALAPAVLTGEQPGKDFVFLDMTKAGFDLSDRGVTGRTAPGAIDIFAWTERGIYRPGDTVHVSALARDIGAEAIDGLPLTFIFTRPDGVEYRRMVSTGAGLGGHVVDLALDTSVMRGTWTLGIHVDPKKPAITEKTFLVDDFLPDRIEFDLKPAAEVLKPGMPLSVGVDGRYLYGAPAAGLSLEGDMVIKPTRSRDDLPGFVFGLADEEAGDNSSLTLDALQPLDDKGHGSVDLQVDDLPATTQLLQAQLSVRLKEGGGRAVERQLTLPVETGQPAIGIKPEFSGELSENSTGHFQLIALDADGKPQALPAAKWKLLQLERNYQWYRDGSAWRFEPITTTKLAASGTVDIGAEKTDLPMPVGWGRYRLEVDAPTPNGAASSIEFNAGWFVEAGSTETPDALEIGLDKPVYKIGETAKLKISSRYAGEVLVTIGSETLIATQTASLAATGGEIDIPVTDNIGAGTYITATLYRPGESQETRMPMRAIGVTWLSVDPANRKLAIKLTPPQQIEPRRKLTVPISVTGGGNDAYVTVAAVDVGILNLTRFETPDPDGWYFGQRRLGIEMRDLYGQLIDGSLGAIGKLRTGGDGGMMALQASPPKEKLVALFSGPVHLDHTGKAQVEFDIPQFNGTVRLMAVAWNRTGIGHAQTDVIVRDPVVITASLPRFLAPGDQARLQLDLTATDAPDGDYLLSLKGNPSVEIDPAKAQIPVTLKAGARTSLSIGLRGLTPGDGTVSVALTSVGTTSTGENNGAGPPATGANTGEAKNTGLSLTRSLDLPVRPAALPVTTRRELPLAAGKSLSVDSDLLADSVLQGASLSLSVSRGANFDIAALLTSLDRYPYGCAEQTTSRALPLLYLNDLANVAGLPADADINRRIQDAIYRVLSYQAAQGSFGLWAPGSEDLWLDAYVSDFLTRAREKGFDVPDNALVQALDNLANKLSYDTDVEAQGNEIAYALYVLARNRRAAISDLRYYADTMLDGFPTPLSKAHLAAALSLYGDPVKAEAIFRTASAQSQQGSITPVSLARSDYGSQLRDGAAILALAAEARPVPPIIPALSRSVIEDWKRKSYTSTQEESWMLLAARALDKSDDGLAVTINGSLKTGGYRARIEGEELMHQPVTLENSGADPLTATVTTVAVPKYPLPAASEGFTIERSYYTLSGEKVNISEAVQNQRYVVVLKVAQAANGAAMGEPSLPTQLLVTDLLPAGLEIDNPALVGSADLANFDWLGETKAAHLEFRDDRFVAALDSASQDSGDMVLAYVVRAVTPGVFDLPAASVEDMYRPQRYARTAMGRMEVKAEQ</sequence>
<dbReference type="InterPro" id="IPR002890">
    <property type="entry name" value="MG2"/>
</dbReference>
<dbReference type="InterPro" id="IPR011626">
    <property type="entry name" value="Alpha-macroglobulin_TED"/>
</dbReference>
<dbReference type="InterPro" id="IPR049120">
    <property type="entry name" value="A2M_bMG2"/>
</dbReference>
<evidence type="ECO:0000313" key="9">
    <source>
        <dbReference type="Proteomes" id="UP000655037"/>
    </source>
</evidence>
<dbReference type="EMBL" id="JACXXJ020000005">
    <property type="protein sequence ID" value="MBF2714812.1"/>
    <property type="molecule type" value="Genomic_DNA"/>
</dbReference>
<reference evidence="8" key="1">
    <citation type="submission" date="2020-11" db="EMBL/GenBank/DDBJ databases">
        <title>Agrobacterium vitis strain K377 genome.</title>
        <authorList>
            <person name="Xi H."/>
        </authorList>
    </citation>
    <scope>NUCLEOTIDE SEQUENCE</scope>
    <source>
        <strain evidence="8">K377</strain>
    </source>
</reference>
<dbReference type="Pfam" id="PF07678">
    <property type="entry name" value="TED_complement"/>
    <property type="match status" value="1"/>
</dbReference>
<dbReference type="GO" id="GO:0005615">
    <property type="term" value="C:extracellular space"/>
    <property type="evidence" value="ECO:0007669"/>
    <property type="project" value="InterPro"/>
</dbReference>
<dbReference type="Pfam" id="PF17972">
    <property type="entry name" value="bMG5"/>
    <property type="match status" value="1"/>
</dbReference>
<dbReference type="SMART" id="SM01359">
    <property type="entry name" value="A2M_N_2"/>
    <property type="match status" value="1"/>
</dbReference>
<dbReference type="InterPro" id="IPR026284">
    <property type="entry name" value="A2MG_proteobact"/>
</dbReference>
<proteinExistence type="inferred from homology"/>
<dbReference type="Pfam" id="PF17973">
    <property type="entry name" value="bMG10"/>
    <property type="match status" value="1"/>
</dbReference>
<dbReference type="Pfam" id="PF21142">
    <property type="entry name" value="A2M_bMG2"/>
    <property type="match status" value="1"/>
</dbReference>
<dbReference type="Pfam" id="PF17962">
    <property type="entry name" value="bMG6"/>
    <property type="match status" value="1"/>
</dbReference>
<dbReference type="SMART" id="SM01360">
    <property type="entry name" value="A2M"/>
    <property type="match status" value="1"/>
</dbReference>
<dbReference type="PANTHER" id="PTHR40094">
    <property type="entry name" value="ALPHA-2-MACROGLOBULIN HOMOLOG"/>
    <property type="match status" value="1"/>
</dbReference>
<keyword evidence="3" id="KW-0677">Repeat</keyword>
<comment type="similarity">
    <text evidence="1">Belongs to the protease inhibitor I39 (alpha-2-macroglobulin) family. Bacterial alpha-2-macroglobulin subfamily.</text>
</comment>
<dbReference type="InterPro" id="IPR021868">
    <property type="entry name" value="Alpha_2_Macroglob_MG3"/>
</dbReference>